<dbReference type="InterPro" id="IPR046144">
    <property type="entry name" value="DUF6146"/>
</dbReference>
<reference evidence="1 2" key="1">
    <citation type="submission" date="2020-07" db="EMBL/GenBank/DDBJ databases">
        <authorList>
            <person name="Sun Q."/>
        </authorList>
    </citation>
    <scope>NUCLEOTIDE SEQUENCE [LARGE SCALE GENOMIC DNA]</scope>
    <source>
        <strain evidence="1 2">MAH-1</strain>
    </source>
</reference>
<proteinExistence type="predicted"/>
<sequence>MKQLLTFLVLFMGIIACSTQQKSVASSQKTDSKVTASKSDTIRIANDSLEYEIIIIDPGFSSWMLTNARDRGFYSQSYLENHNIPWVTEWNIRARSPIGRRANLYEMQIDYRQGINYGYEVNYMLFNYLTYFQLTNKERLGGPIPRL</sequence>
<dbReference type="AlphaFoldDB" id="A0A7Y9C4I9"/>
<dbReference type="Proteomes" id="UP000535020">
    <property type="component" value="Unassembled WGS sequence"/>
</dbReference>
<keyword evidence="2" id="KW-1185">Reference proteome</keyword>
<evidence type="ECO:0008006" key="3">
    <source>
        <dbReference type="Google" id="ProtNLM"/>
    </source>
</evidence>
<evidence type="ECO:0000313" key="2">
    <source>
        <dbReference type="Proteomes" id="UP000535020"/>
    </source>
</evidence>
<comment type="caution">
    <text evidence="1">The sequence shown here is derived from an EMBL/GenBank/DDBJ whole genome shotgun (WGS) entry which is preliminary data.</text>
</comment>
<dbReference type="EMBL" id="JACBJI010000001">
    <property type="protein sequence ID" value="NYA69364.1"/>
    <property type="molecule type" value="Genomic_DNA"/>
</dbReference>
<dbReference type="Pfam" id="PF19643">
    <property type="entry name" value="DUF6146"/>
    <property type="match status" value="1"/>
</dbReference>
<organism evidence="1 2">
    <name type="scientific">Flavobacterium agri</name>
    <dbReference type="NCBI Taxonomy" id="2743471"/>
    <lineage>
        <taxon>Bacteria</taxon>
        <taxon>Pseudomonadati</taxon>
        <taxon>Bacteroidota</taxon>
        <taxon>Flavobacteriia</taxon>
        <taxon>Flavobacteriales</taxon>
        <taxon>Flavobacteriaceae</taxon>
        <taxon>Flavobacterium</taxon>
    </lineage>
</organism>
<protein>
    <recommendedName>
        <fullName evidence="3">Lipoprotein</fullName>
    </recommendedName>
</protein>
<name>A0A7Y9C4I9_9FLAO</name>
<accession>A0A7Y9C4I9</accession>
<dbReference type="PROSITE" id="PS51257">
    <property type="entry name" value="PROKAR_LIPOPROTEIN"/>
    <property type="match status" value="1"/>
</dbReference>
<dbReference type="RefSeq" id="WP_176004185.1">
    <property type="nucleotide sequence ID" value="NZ_JABWMI010000001.1"/>
</dbReference>
<gene>
    <name evidence="1" type="ORF">HZF10_00415</name>
</gene>
<evidence type="ECO:0000313" key="1">
    <source>
        <dbReference type="EMBL" id="NYA69364.1"/>
    </source>
</evidence>